<proteinExistence type="inferred from homology"/>
<dbReference type="GO" id="GO:0005524">
    <property type="term" value="F:ATP binding"/>
    <property type="evidence" value="ECO:0007669"/>
    <property type="project" value="UniProtKB-KW"/>
</dbReference>
<evidence type="ECO:0000256" key="5">
    <source>
        <dbReference type="ARBA" id="ARBA00022741"/>
    </source>
</evidence>
<feature type="domain" description="ABC transporter" evidence="10">
    <location>
        <begin position="18"/>
        <end position="261"/>
    </location>
</feature>
<evidence type="ECO:0000256" key="3">
    <source>
        <dbReference type="ARBA" id="ARBA00022448"/>
    </source>
</evidence>
<dbReference type="Pfam" id="PF19055">
    <property type="entry name" value="ABC2_membrane_7"/>
    <property type="match status" value="1"/>
</dbReference>
<evidence type="ECO:0000313" key="11">
    <source>
        <dbReference type="EMBL" id="KAK2589086.1"/>
    </source>
</evidence>
<evidence type="ECO:0000259" key="10">
    <source>
        <dbReference type="PROSITE" id="PS50893"/>
    </source>
</evidence>
<dbReference type="InterPro" id="IPR013525">
    <property type="entry name" value="ABC2_TM"/>
</dbReference>
<dbReference type="PROSITE" id="PS00211">
    <property type="entry name" value="ABC_TRANSPORTER_1"/>
    <property type="match status" value="1"/>
</dbReference>
<dbReference type="InterPro" id="IPR043926">
    <property type="entry name" value="ABCG_dom"/>
</dbReference>
<feature type="transmembrane region" description="Helical" evidence="9">
    <location>
        <begin position="576"/>
        <end position="598"/>
    </location>
</feature>
<dbReference type="GO" id="GO:0016887">
    <property type="term" value="F:ATP hydrolysis activity"/>
    <property type="evidence" value="ECO:0007669"/>
    <property type="project" value="InterPro"/>
</dbReference>
<dbReference type="InterPro" id="IPR027417">
    <property type="entry name" value="P-loop_NTPase"/>
</dbReference>
<evidence type="ECO:0000313" key="12">
    <source>
        <dbReference type="Proteomes" id="UP001258017"/>
    </source>
</evidence>
<evidence type="ECO:0000256" key="8">
    <source>
        <dbReference type="ARBA" id="ARBA00023136"/>
    </source>
</evidence>
<feature type="transmembrane region" description="Helical" evidence="9">
    <location>
        <begin position="493"/>
        <end position="513"/>
    </location>
</feature>
<comment type="similarity">
    <text evidence="2">Belongs to the ABC transporter superfamily. ABCG family. Eye pigment precursor importer (TC 3.A.1.204) subfamily.</text>
</comment>
<keyword evidence="3" id="KW-0813">Transport</keyword>
<evidence type="ECO:0000256" key="4">
    <source>
        <dbReference type="ARBA" id="ARBA00022692"/>
    </source>
</evidence>
<reference evidence="11" key="1">
    <citation type="submission" date="2021-08" db="EMBL/GenBank/DDBJ databases">
        <authorList>
            <person name="Misof B."/>
            <person name="Oliver O."/>
            <person name="Podsiadlowski L."/>
            <person name="Donath A."/>
            <person name="Peters R."/>
            <person name="Mayer C."/>
            <person name="Rust J."/>
            <person name="Gunkel S."/>
            <person name="Lesny P."/>
            <person name="Martin S."/>
            <person name="Oeyen J.P."/>
            <person name="Petersen M."/>
            <person name="Panagiotis P."/>
            <person name="Wilbrandt J."/>
            <person name="Tanja T."/>
        </authorList>
    </citation>
    <scope>NUCLEOTIDE SEQUENCE</scope>
    <source>
        <strain evidence="11">GBR_01_08_01A</strain>
        <tissue evidence="11">Thorax + abdomen</tissue>
    </source>
</reference>
<dbReference type="SUPFAM" id="SSF52540">
    <property type="entry name" value="P-loop containing nucleoside triphosphate hydrolases"/>
    <property type="match status" value="1"/>
</dbReference>
<dbReference type="Pfam" id="PF00005">
    <property type="entry name" value="ABC_tran"/>
    <property type="match status" value="1"/>
</dbReference>
<dbReference type="Proteomes" id="UP001258017">
    <property type="component" value="Unassembled WGS sequence"/>
</dbReference>
<feature type="transmembrane region" description="Helical" evidence="9">
    <location>
        <begin position="385"/>
        <end position="407"/>
    </location>
</feature>
<feature type="transmembrane region" description="Helical" evidence="9">
    <location>
        <begin position="427"/>
        <end position="452"/>
    </location>
</feature>
<dbReference type="CDD" id="cd03213">
    <property type="entry name" value="ABCG_EPDR"/>
    <property type="match status" value="1"/>
</dbReference>
<dbReference type="PANTHER" id="PTHR48041:SF32">
    <property type="entry name" value="PROTEIN WHITE-LIKE PROTEIN"/>
    <property type="match status" value="1"/>
</dbReference>
<keyword evidence="7 9" id="KW-1133">Transmembrane helix</keyword>
<dbReference type="InterPro" id="IPR003593">
    <property type="entry name" value="AAA+_ATPase"/>
</dbReference>
<keyword evidence="8 9" id="KW-0472">Membrane</keyword>
<evidence type="ECO:0000256" key="7">
    <source>
        <dbReference type="ARBA" id="ARBA00022989"/>
    </source>
</evidence>
<dbReference type="InterPro" id="IPR017871">
    <property type="entry name" value="ABC_transporter-like_CS"/>
</dbReference>
<keyword evidence="6" id="KW-0067">ATP-binding</keyword>
<dbReference type="EMBL" id="JAIFRP010000002">
    <property type="protein sequence ID" value="KAK2589086.1"/>
    <property type="molecule type" value="Genomic_DNA"/>
</dbReference>
<dbReference type="Pfam" id="PF01061">
    <property type="entry name" value="ABC2_membrane"/>
    <property type="match status" value="1"/>
</dbReference>
<organism evidence="11 12">
    <name type="scientific">Odynerus spinipes</name>
    <dbReference type="NCBI Taxonomy" id="1348599"/>
    <lineage>
        <taxon>Eukaryota</taxon>
        <taxon>Metazoa</taxon>
        <taxon>Ecdysozoa</taxon>
        <taxon>Arthropoda</taxon>
        <taxon>Hexapoda</taxon>
        <taxon>Insecta</taxon>
        <taxon>Pterygota</taxon>
        <taxon>Neoptera</taxon>
        <taxon>Endopterygota</taxon>
        <taxon>Hymenoptera</taxon>
        <taxon>Apocrita</taxon>
        <taxon>Aculeata</taxon>
        <taxon>Vespoidea</taxon>
        <taxon>Vespidae</taxon>
        <taxon>Eumeninae</taxon>
        <taxon>Odynerus</taxon>
    </lineage>
</organism>
<dbReference type="AlphaFoldDB" id="A0AAD9S275"/>
<name>A0AAD9S275_9HYME</name>
<comment type="caution">
    <text evidence="11">The sequence shown here is derived from an EMBL/GenBank/DDBJ whole genome shotgun (WGS) entry which is preliminary data.</text>
</comment>
<sequence>MYNRAVLLNLPKSQSIDIEFTDLVYSIQCGFRGPNKDILKEISGTFKCGDMTAIMGPSGAGKSSLLNLLTGFHREKNLKGTIKYSNSKGNRQTWDEYRKQSCYILQDDQLHGLFTVNEAMAISTDLKLGVSLNRKAKQMLIDDILETLDLTKSKDTRCDKLSGGQKKRLSIALELVDNPPVMFLDEPTSGLDSSSSLQCIAMLQCLARGGRTIICTIHQPSAAIYEMFDHVYLLAEGRCMYEGSPMKTVEYFSSLGLCCPKYHNPADYMIEVVTKEHGDFNDQLAAVMENDRSIWRAADNKTLSILDNNINRRYSDEGKTTVLINTPSEVTRFWILLNRCFVQLYRDWTVTHLKVIVHFLVGVLLGLLFENAGAEGSKSVNNIGFYLVSVVYLCYTSMMPAVLKFPLELAVLKKEQFNNWYKLKTYYVALLIANLPVQFLFAIVYTSVSYFLSNQPLDWNRFLMFLAISILTTFIAESQGLLLGTLLSPVNGTFFGAITTCAYLVFAGFLILFNHMPRYLYYCSYFSYLRYALDGLVQATYGFNREKLNCSSENIYCHYRIPEVLLNELAMSNGKYWLDITVLVVNFVFFRTIAYCTLKKKLSTT</sequence>
<reference evidence="11" key="2">
    <citation type="journal article" date="2023" name="Commun. Biol.">
        <title>Intrasexual cuticular hydrocarbon dimorphism in a wasp sheds light on hydrocarbon biosynthesis genes in Hymenoptera.</title>
        <authorList>
            <person name="Moris V.C."/>
            <person name="Podsiadlowski L."/>
            <person name="Martin S."/>
            <person name="Oeyen J.P."/>
            <person name="Donath A."/>
            <person name="Petersen M."/>
            <person name="Wilbrandt J."/>
            <person name="Misof B."/>
            <person name="Liedtke D."/>
            <person name="Thamm M."/>
            <person name="Scheiner R."/>
            <person name="Schmitt T."/>
            <person name="Niehuis O."/>
        </authorList>
    </citation>
    <scope>NUCLEOTIDE SEQUENCE</scope>
    <source>
        <strain evidence="11">GBR_01_08_01A</strain>
    </source>
</reference>
<comment type="subcellular location">
    <subcellularLocation>
        <location evidence="1">Membrane</location>
        <topology evidence="1">Multi-pass membrane protein</topology>
    </subcellularLocation>
</comment>
<dbReference type="PROSITE" id="PS50893">
    <property type="entry name" value="ABC_TRANSPORTER_2"/>
    <property type="match status" value="1"/>
</dbReference>
<dbReference type="InterPro" id="IPR050352">
    <property type="entry name" value="ABCG_transporters"/>
</dbReference>
<gene>
    <name evidence="11" type="ORF">KPH14_001917</name>
</gene>
<keyword evidence="4 9" id="KW-0812">Transmembrane</keyword>
<feature type="transmembrane region" description="Helical" evidence="9">
    <location>
        <begin position="525"/>
        <end position="543"/>
    </location>
</feature>
<protein>
    <recommendedName>
        <fullName evidence="10">ABC transporter domain-containing protein</fullName>
    </recommendedName>
</protein>
<evidence type="ECO:0000256" key="2">
    <source>
        <dbReference type="ARBA" id="ARBA00005814"/>
    </source>
</evidence>
<evidence type="ECO:0000256" key="1">
    <source>
        <dbReference type="ARBA" id="ARBA00004141"/>
    </source>
</evidence>
<feature type="transmembrane region" description="Helical" evidence="9">
    <location>
        <begin position="355"/>
        <end position="373"/>
    </location>
</feature>
<dbReference type="GO" id="GO:0140359">
    <property type="term" value="F:ABC-type transporter activity"/>
    <property type="evidence" value="ECO:0007669"/>
    <property type="project" value="InterPro"/>
</dbReference>
<accession>A0AAD9S275</accession>
<dbReference type="InterPro" id="IPR003439">
    <property type="entry name" value="ABC_transporter-like_ATP-bd"/>
</dbReference>
<dbReference type="GO" id="GO:0005886">
    <property type="term" value="C:plasma membrane"/>
    <property type="evidence" value="ECO:0007669"/>
    <property type="project" value="TreeGrafter"/>
</dbReference>
<dbReference type="SMART" id="SM00382">
    <property type="entry name" value="AAA"/>
    <property type="match status" value="1"/>
</dbReference>
<feature type="transmembrane region" description="Helical" evidence="9">
    <location>
        <begin position="464"/>
        <end position="487"/>
    </location>
</feature>
<dbReference type="PANTHER" id="PTHR48041">
    <property type="entry name" value="ABC TRANSPORTER G FAMILY MEMBER 28"/>
    <property type="match status" value="1"/>
</dbReference>
<keyword evidence="5" id="KW-0547">Nucleotide-binding</keyword>
<dbReference type="FunFam" id="3.40.50.300:FF:001077">
    <property type="entry name" value="Uncharacterized protein, isoform A"/>
    <property type="match status" value="1"/>
</dbReference>
<dbReference type="Gene3D" id="3.40.50.300">
    <property type="entry name" value="P-loop containing nucleotide triphosphate hydrolases"/>
    <property type="match status" value="1"/>
</dbReference>
<keyword evidence="12" id="KW-1185">Reference proteome</keyword>
<evidence type="ECO:0000256" key="9">
    <source>
        <dbReference type="SAM" id="Phobius"/>
    </source>
</evidence>
<evidence type="ECO:0000256" key="6">
    <source>
        <dbReference type="ARBA" id="ARBA00022840"/>
    </source>
</evidence>